<dbReference type="PROSITE" id="PS50894">
    <property type="entry name" value="HPT"/>
    <property type="match status" value="1"/>
</dbReference>
<gene>
    <name evidence="4" type="ordered locus">Marme_4155</name>
</gene>
<dbReference type="STRING" id="717774.Marme_4155"/>
<dbReference type="RefSeq" id="WP_013663256.1">
    <property type="nucleotide sequence ID" value="NC_015276.1"/>
</dbReference>
<dbReference type="Pfam" id="PF01627">
    <property type="entry name" value="Hpt"/>
    <property type="match status" value="1"/>
</dbReference>
<dbReference type="GO" id="GO:0000160">
    <property type="term" value="P:phosphorelay signal transduction system"/>
    <property type="evidence" value="ECO:0007669"/>
    <property type="project" value="UniProtKB-KW"/>
</dbReference>
<protein>
    <submittedName>
        <fullName evidence="4">Hpt domain protein</fullName>
    </submittedName>
</protein>
<feature type="modified residue" description="Phosphohistidine" evidence="2">
    <location>
        <position position="66"/>
    </location>
</feature>
<reference evidence="4 5" key="1">
    <citation type="journal article" date="2012" name="Stand. Genomic Sci.">
        <title>Complete genome sequence of the melanogenic marine bacterium Marinomonas mediterranea type strain (MMB-1(T)).</title>
        <authorList>
            <person name="Lucas-Elio P."/>
            <person name="Goodwin L."/>
            <person name="Woyke T."/>
            <person name="Pitluck S."/>
            <person name="Nolan M."/>
            <person name="Kyrpides N.C."/>
            <person name="Detter J.C."/>
            <person name="Copeland A."/>
            <person name="Teshima H."/>
            <person name="Bruce D."/>
            <person name="Detter C."/>
            <person name="Tapia R."/>
            <person name="Han S."/>
            <person name="Land M.L."/>
            <person name="Ivanova N."/>
            <person name="Mikhailova N."/>
            <person name="Johnston A.W."/>
            <person name="Sanchez-Amat A."/>
        </authorList>
    </citation>
    <scope>NUCLEOTIDE SEQUENCE [LARGE SCALE GENOMIC DNA]</scope>
    <source>
        <strain evidence="5">ATCC 700492 / JCM 21426 / NBRC 103028 / MMB-1</strain>
    </source>
</reference>
<evidence type="ECO:0000313" key="4">
    <source>
        <dbReference type="EMBL" id="ADZ93354.1"/>
    </source>
</evidence>
<name>F2K105_MARM1</name>
<dbReference type="eggNOG" id="COG2198">
    <property type="taxonomic scope" value="Bacteria"/>
</dbReference>
<dbReference type="GO" id="GO:0004672">
    <property type="term" value="F:protein kinase activity"/>
    <property type="evidence" value="ECO:0007669"/>
    <property type="project" value="UniProtKB-ARBA"/>
</dbReference>
<dbReference type="EMBL" id="CP002583">
    <property type="protein sequence ID" value="ADZ93354.1"/>
    <property type="molecule type" value="Genomic_DNA"/>
</dbReference>
<accession>F2K105</accession>
<dbReference type="PATRIC" id="fig|717774.3.peg.4303"/>
<dbReference type="Gene3D" id="1.20.120.160">
    <property type="entry name" value="HPT domain"/>
    <property type="match status" value="1"/>
</dbReference>
<keyword evidence="2" id="KW-0597">Phosphoprotein</keyword>
<feature type="domain" description="HPt" evidence="3">
    <location>
        <begin position="27"/>
        <end position="124"/>
    </location>
</feature>
<dbReference type="InterPro" id="IPR036641">
    <property type="entry name" value="HPT_dom_sf"/>
</dbReference>
<evidence type="ECO:0000313" key="5">
    <source>
        <dbReference type="Proteomes" id="UP000001062"/>
    </source>
</evidence>
<dbReference type="InterPro" id="IPR008207">
    <property type="entry name" value="Sig_transdc_His_kin_Hpt_dom"/>
</dbReference>
<dbReference type="HOGENOM" id="CLU_1978867_0_0_6"/>
<evidence type="ECO:0000256" key="2">
    <source>
        <dbReference type="PROSITE-ProRule" id="PRU00110"/>
    </source>
</evidence>
<dbReference type="Proteomes" id="UP000001062">
    <property type="component" value="Chromosome"/>
</dbReference>
<evidence type="ECO:0000256" key="1">
    <source>
        <dbReference type="ARBA" id="ARBA00023012"/>
    </source>
</evidence>
<dbReference type="AlphaFoldDB" id="F2K105"/>
<organism evidence="4 5">
    <name type="scientific">Marinomonas mediterranea (strain ATCC 700492 / JCM 21426 / NBRC 103028 / MMB-1)</name>
    <dbReference type="NCBI Taxonomy" id="717774"/>
    <lineage>
        <taxon>Bacteria</taxon>
        <taxon>Pseudomonadati</taxon>
        <taxon>Pseudomonadota</taxon>
        <taxon>Gammaproteobacteria</taxon>
        <taxon>Oceanospirillales</taxon>
        <taxon>Oceanospirillaceae</taxon>
        <taxon>Marinomonas</taxon>
    </lineage>
</organism>
<dbReference type="SUPFAM" id="SSF47226">
    <property type="entry name" value="Histidine-containing phosphotransfer domain, HPT domain"/>
    <property type="match status" value="1"/>
</dbReference>
<dbReference type="OrthoDB" id="9131849at2"/>
<dbReference type="KEGG" id="mme:Marme_4155"/>
<proteinExistence type="predicted"/>
<evidence type="ECO:0000259" key="3">
    <source>
        <dbReference type="PROSITE" id="PS50894"/>
    </source>
</evidence>
<keyword evidence="1" id="KW-0902">Two-component regulatory system</keyword>
<keyword evidence="5" id="KW-1185">Reference proteome</keyword>
<sequence>MSDQTTNKPDSSLIDSTHLTALLQIIGADALNAIKETYIRDVQDKLPELLKHATTDNFTLINELSHSLKSASANMGLTILSKRYAYIEHASENKQHERLLEEVRSLQTLQDNSLTALEDLFSEFKS</sequence>